<dbReference type="InterPro" id="IPR038063">
    <property type="entry name" value="Transpep_catalytic_dom"/>
</dbReference>
<keyword evidence="6 7" id="KW-0961">Cell wall biogenesis/degradation</keyword>
<dbReference type="GO" id="GO:0009252">
    <property type="term" value="P:peptidoglycan biosynthetic process"/>
    <property type="evidence" value="ECO:0007669"/>
    <property type="project" value="UniProtKB-UniPathway"/>
</dbReference>
<gene>
    <name evidence="9" type="ORF">EFY79_13085</name>
</gene>
<dbReference type="CDD" id="cd16913">
    <property type="entry name" value="YkuD_like"/>
    <property type="match status" value="1"/>
</dbReference>
<evidence type="ECO:0000259" key="8">
    <source>
        <dbReference type="PROSITE" id="PS52029"/>
    </source>
</evidence>
<proteinExistence type="inferred from homology"/>
<feature type="active site" description="Nucleophile" evidence="7">
    <location>
        <position position="103"/>
    </location>
</feature>
<dbReference type="InterPro" id="IPR005490">
    <property type="entry name" value="LD_TPept_cat_dom"/>
</dbReference>
<sequence>MFIRSFKYDGQLEVWVKAHEKDKYKLFKTYKVCLLSGAMGPKRMQGDFQVPEGFYYITEFNPRSAYHLALGLNYPNASDKILSDSLRPGDGIYIHGSCVSVGCIPVTDSDIEEIYLIASSAKLNGQDFIPVHIFPVRYNRKKSFEYFDNYTKNKNSLARFELQLKEAYDKFEATKEVPIVMVDRKGDYVIN</sequence>
<dbReference type="OrthoDB" id="9809748at2"/>
<dbReference type="SUPFAM" id="SSF141523">
    <property type="entry name" value="L,D-transpeptidase catalytic domain-like"/>
    <property type="match status" value="1"/>
</dbReference>
<accession>A0A3M9NC53</accession>
<feature type="domain" description="L,D-TPase catalytic" evidence="8">
    <location>
        <begin position="1"/>
        <end position="134"/>
    </location>
</feature>
<keyword evidence="10" id="KW-1185">Reference proteome</keyword>
<keyword evidence="5 7" id="KW-0573">Peptidoglycan synthesis</keyword>
<feature type="active site" description="Proton donor/acceptor" evidence="7">
    <location>
        <position position="95"/>
    </location>
</feature>
<evidence type="ECO:0000256" key="3">
    <source>
        <dbReference type="ARBA" id="ARBA00022679"/>
    </source>
</evidence>
<evidence type="ECO:0000313" key="10">
    <source>
        <dbReference type="Proteomes" id="UP000267223"/>
    </source>
</evidence>
<evidence type="ECO:0000256" key="6">
    <source>
        <dbReference type="ARBA" id="ARBA00023316"/>
    </source>
</evidence>
<evidence type="ECO:0000313" key="9">
    <source>
        <dbReference type="EMBL" id="RNI35331.1"/>
    </source>
</evidence>
<evidence type="ECO:0000256" key="5">
    <source>
        <dbReference type="ARBA" id="ARBA00022984"/>
    </source>
</evidence>
<keyword evidence="4 7" id="KW-0133">Cell shape</keyword>
<evidence type="ECO:0000256" key="7">
    <source>
        <dbReference type="PROSITE-ProRule" id="PRU01373"/>
    </source>
</evidence>
<keyword evidence="3" id="KW-0808">Transferase</keyword>
<dbReference type="EMBL" id="RJJR01000011">
    <property type="protein sequence ID" value="RNI35331.1"/>
    <property type="molecule type" value="Genomic_DNA"/>
</dbReference>
<organism evidence="9 10">
    <name type="scientific">Hanamia caeni</name>
    <dbReference type="NCBI Taxonomy" id="2294116"/>
    <lineage>
        <taxon>Bacteria</taxon>
        <taxon>Pseudomonadati</taxon>
        <taxon>Bacteroidota</taxon>
        <taxon>Chitinophagia</taxon>
        <taxon>Chitinophagales</taxon>
        <taxon>Chitinophagaceae</taxon>
        <taxon>Hanamia</taxon>
    </lineage>
</organism>
<dbReference type="GO" id="GO:0008360">
    <property type="term" value="P:regulation of cell shape"/>
    <property type="evidence" value="ECO:0007669"/>
    <property type="project" value="UniProtKB-UniRule"/>
</dbReference>
<dbReference type="GO" id="GO:0004180">
    <property type="term" value="F:carboxypeptidase activity"/>
    <property type="evidence" value="ECO:0007669"/>
    <property type="project" value="UniProtKB-ARBA"/>
</dbReference>
<dbReference type="PANTHER" id="PTHR36699">
    <property type="entry name" value="LD-TRANSPEPTIDASE"/>
    <property type="match status" value="1"/>
</dbReference>
<comment type="pathway">
    <text evidence="1 7">Cell wall biogenesis; peptidoglycan biosynthesis.</text>
</comment>
<dbReference type="PANTHER" id="PTHR36699:SF1">
    <property type="entry name" value="L,D-TRANSPEPTIDASE YAFK-RELATED"/>
    <property type="match status" value="1"/>
</dbReference>
<evidence type="ECO:0000256" key="2">
    <source>
        <dbReference type="ARBA" id="ARBA00005992"/>
    </source>
</evidence>
<reference evidence="9 10" key="1">
    <citation type="submission" date="2018-11" db="EMBL/GenBank/DDBJ databases">
        <title>Draft genome sequence of Ferruginibacter sp. BO-59.</title>
        <authorList>
            <person name="Im W.T."/>
        </authorList>
    </citation>
    <scope>NUCLEOTIDE SEQUENCE [LARGE SCALE GENOMIC DNA]</scope>
    <source>
        <strain evidence="9 10">BO-59</strain>
    </source>
</reference>
<dbReference type="GO" id="GO:0016740">
    <property type="term" value="F:transferase activity"/>
    <property type="evidence" value="ECO:0007669"/>
    <property type="project" value="UniProtKB-KW"/>
</dbReference>
<dbReference type="PROSITE" id="PS52029">
    <property type="entry name" value="LD_TPASE"/>
    <property type="match status" value="1"/>
</dbReference>
<evidence type="ECO:0000256" key="4">
    <source>
        <dbReference type="ARBA" id="ARBA00022960"/>
    </source>
</evidence>
<dbReference type="Pfam" id="PF03734">
    <property type="entry name" value="YkuD"/>
    <property type="match status" value="1"/>
</dbReference>
<comment type="caution">
    <text evidence="9">The sequence shown here is derived from an EMBL/GenBank/DDBJ whole genome shotgun (WGS) entry which is preliminary data.</text>
</comment>
<dbReference type="AlphaFoldDB" id="A0A3M9NC53"/>
<dbReference type="UniPathway" id="UPA00219"/>
<comment type="similarity">
    <text evidence="2">Belongs to the YkuD family.</text>
</comment>
<dbReference type="Proteomes" id="UP000267223">
    <property type="component" value="Unassembled WGS sequence"/>
</dbReference>
<protein>
    <recommendedName>
        <fullName evidence="8">L,D-TPase catalytic domain-containing protein</fullName>
    </recommendedName>
</protein>
<dbReference type="GO" id="GO:0071555">
    <property type="term" value="P:cell wall organization"/>
    <property type="evidence" value="ECO:0007669"/>
    <property type="project" value="UniProtKB-UniRule"/>
</dbReference>
<name>A0A3M9NC53_9BACT</name>
<evidence type="ECO:0000256" key="1">
    <source>
        <dbReference type="ARBA" id="ARBA00004752"/>
    </source>
</evidence>